<keyword evidence="2" id="KW-0812">Transmembrane</keyword>
<dbReference type="PANTHER" id="PTHR39460">
    <property type="entry name" value="EXPRESSED PROTEIN"/>
    <property type="match status" value="1"/>
</dbReference>
<accession>A0A9P6CQD7</accession>
<evidence type="ECO:0000259" key="3">
    <source>
        <dbReference type="Pfam" id="PF24855"/>
    </source>
</evidence>
<feature type="domain" description="DUF7729" evidence="3">
    <location>
        <begin position="151"/>
        <end position="360"/>
    </location>
</feature>
<dbReference type="Proteomes" id="UP000807469">
    <property type="component" value="Unassembled WGS sequence"/>
</dbReference>
<dbReference type="PANTHER" id="PTHR39460:SF1">
    <property type="entry name" value="C6 TRANSCRIPTION FACTOR"/>
    <property type="match status" value="1"/>
</dbReference>
<feature type="compositionally biased region" description="Low complexity" evidence="1">
    <location>
        <begin position="106"/>
        <end position="126"/>
    </location>
</feature>
<dbReference type="EMBL" id="MU155322">
    <property type="protein sequence ID" value="KAF9475701.1"/>
    <property type="molecule type" value="Genomic_DNA"/>
</dbReference>
<feature type="region of interest" description="Disordered" evidence="1">
    <location>
        <begin position="88"/>
        <end position="143"/>
    </location>
</feature>
<comment type="caution">
    <text evidence="4">The sequence shown here is derived from an EMBL/GenBank/DDBJ whole genome shotgun (WGS) entry which is preliminary data.</text>
</comment>
<keyword evidence="5" id="KW-1185">Reference proteome</keyword>
<sequence>MFTPPPSPQPARTSGPTVTPESLSQERQERFASAQASKRYIGRRFRMAVILIPVLVIFLTARLSYVASRVVEKTAEPVVPLSWHGREENSNWRHHKRHPEPQTQVSSPAASSPTSTSTSSAATPSPTATPPSAQPLPTIPSSPPAALPTPFLQPFDGGIAQNFSSLSCSNFFANMTNSAPFRQCRPFSLLLQGSNAFVDAQSNLTLMNAIIYGTCNTTPGISQCESNMAWFAGALKSACSSELGNNNALAASTLTALQAFSVMYDAACQADPTTNSYCYIEAIHNTNPSDLYYYALPLDITVPNSTVPTCSQCSKSVMGVYAASLKDANQKPLLTGLSQTYDPAAQLTVQYCGADFAQTSVVSAALVSFGRPPWIVAVAVGVISSLLMGLSS</sequence>
<evidence type="ECO:0000256" key="2">
    <source>
        <dbReference type="SAM" id="Phobius"/>
    </source>
</evidence>
<reference evidence="4" key="1">
    <citation type="submission" date="2020-11" db="EMBL/GenBank/DDBJ databases">
        <authorList>
            <consortium name="DOE Joint Genome Institute"/>
            <person name="Ahrendt S."/>
            <person name="Riley R."/>
            <person name="Andreopoulos W."/>
            <person name="Labutti K."/>
            <person name="Pangilinan J."/>
            <person name="Ruiz-Duenas F.J."/>
            <person name="Barrasa J.M."/>
            <person name="Sanchez-Garcia M."/>
            <person name="Camarero S."/>
            <person name="Miyauchi S."/>
            <person name="Serrano A."/>
            <person name="Linde D."/>
            <person name="Babiker R."/>
            <person name="Drula E."/>
            <person name="Ayuso-Fernandez I."/>
            <person name="Pacheco R."/>
            <person name="Padilla G."/>
            <person name="Ferreira P."/>
            <person name="Barriuso J."/>
            <person name="Kellner H."/>
            <person name="Castanera R."/>
            <person name="Alfaro M."/>
            <person name="Ramirez L."/>
            <person name="Pisabarro A.G."/>
            <person name="Kuo A."/>
            <person name="Tritt A."/>
            <person name="Lipzen A."/>
            <person name="He G."/>
            <person name="Yan M."/>
            <person name="Ng V."/>
            <person name="Cullen D."/>
            <person name="Martin F."/>
            <person name="Rosso M.-N."/>
            <person name="Henrissat B."/>
            <person name="Hibbett D."/>
            <person name="Martinez A.T."/>
            <person name="Grigoriev I.V."/>
        </authorList>
    </citation>
    <scope>NUCLEOTIDE SEQUENCE</scope>
    <source>
        <strain evidence="4">CIRM-BRFM 674</strain>
    </source>
</reference>
<keyword evidence="2" id="KW-0472">Membrane</keyword>
<feature type="compositionally biased region" description="Polar residues" evidence="1">
    <location>
        <begin position="10"/>
        <end position="23"/>
    </location>
</feature>
<feature type="compositionally biased region" description="Pro residues" evidence="1">
    <location>
        <begin position="127"/>
        <end position="143"/>
    </location>
</feature>
<name>A0A9P6CQD7_9AGAR</name>
<dbReference type="AlphaFoldDB" id="A0A9P6CQD7"/>
<feature type="region of interest" description="Disordered" evidence="1">
    <location>
        <begin position="1"/>
        <end position="25"/>
    </location>
</feature>
<evidence type="ECO:0000313" key="5">
    <source>
        <dbReference type="Proteomes" id="UP000807469"/>
    </source>
</evidence>
<dbReference type="OrthoDB" id="2564812at2759"/>
<protein>
    <recommendedName>
        <fullName evidence="3">DUF7729 domain-containing protein</fullName>
    </recommendedName>
</protein>
<keyword evidence="2" id="KW-1133">Transmembrane helix</keyword>
<proteinExistence type="predicted"/>
<evidence type="ECO:0000313" key="4">
    <source>
        <dbReference type="EMBL" id="KAF9475701.1"/>
    </source>
</evidence>
<gene>
    <name evidence="4" type="ORF">BDN70DRAFT_224390</name>
</gene>
<evidence type="ECO:0000256" key="1">
    <source>
        <dbReference type="SAM" id="MobiDB-lite"/>
    </source>
</evidence>
<dbReference type="InterPro" id="IPR056146">
    <property type="entry name" value="DUF7729"/>
</dbReference>
<dbReference type="Pfam" id="PF24855">
    <property type="entry name" value="DUF7729"/>
    <property type="match status" value="1"/>
</dbReference>
<feature type="transmembrane region" description="Helical" evidence="2">
    <location>
        <begin position="45"/>
        <end position="65"/>
    </location>
</feature>
<organism evidence="4 5">
    <name type="scientific">Pholiota conissans</name>
    <dbReference type="NCBI Taxonomy" id="109636"/>
    <lineage>
        <taxon>Eukaryota</taxon>
        <taxon>Fungi</taxon>
        <taxon>Dikarya</taxon>
        <taxon>Basidiomycota</taxon>
        <taxon>Agaricomycotina</taxon>
        <taxon>Agaricomycetes</taxon>
        <taxon>Agaricomycetidae</taxon>
        <taxon>Agaricales</taxon>
        <taxon>Agaricineae</taxon>
        <taxon>Strophariaceae</taxon>
        <taxon>Pholiota</taxon>
    </lineage>
</organism>